<gene>
    <name evidence="2" type="ORF">VE01_04901</name>
</gene>
<accession>A0A1B8GMN7</accession>
<dbReference type="GeneID" id="28838287"/>
<dbReference type="EMBL" id="KV460224">
    <property type="protein sequence ID" value="OBT97102.1"/>
    <property type="molecule type" value="Genomic_DNA"/>
</dbReference>
<evidence type="ECO:0000313" key="3">
    <source>
        <dbReference type="Proteomes" id="UP000091956"/>
    </source>
</evidence>
<feature type="compositionally biased region" description="Polar residues" evidence="1">
    <location>
        <begin position="11"/>
        <end position="20"/>
    </location>
</feature>
<keyword evidence="3" id="KW-1185">Reference proteome</keyword>
<dbReference type="Proteomes" id="UP000091956">
    <property type="component" value="Unassembled WGS sequence"/>
</dbReference>
<sequence length="143" mass="15571">MEGESKPKTAVAQQPRQQSLAETKNSLRNLVIMLRGIAYKHKQLLQQESALQRDCAPQLVANLHQAIELLGGRPVPKDLERIQGLLRGAERLRAVMGQRRAEMERESGQLDVYISALKKAAFFITGYDTSSGTVAGSGGALSG</sequence>
<feature type="region of interest" description="Disordered" evidence="1">
    <location>
        <begin position="1"/>
        <end position="20"/>
    </location>
</feature>
<dbReference type="AlphaFoldDB" id="A0A1B8GMN7"/>
<evidence type="ECO:0000313" key="2">
    <source>
        <dbReference type="EMBL" id="OBT97102.1"/>
    </source>
</evidence>
<protein>
    <submittedName>
        <fullName evidence="2">Uncharacterized protein</fullName>
    </submittedName>
</protein>
<reference evidence="3" key="2">
    <citation type="journal article" date="2018" name="Nat. Commun.">
        <title>Extreme sensitivity to ultraviolet light in the fungal pathogen causing white-nose syndrome of bats.</title>
        <authorList>
            <person name="Palmer J.M."/>
            <person name="Drees K.P."/>
            <person name="Foster J.T."/>
            <person name="Lindner D.L."/>
        </authorList>
    </citation>
    <scope>NUCLEOTIDE SEQUENCE [LARGE SCALE GENOMIC DNA]</scope>
    <source>
        <strain evidence="3">UAMH 10579</strain>
    </source>
</reference>
<organism evidence="2 3">
    <name type="scientific">Pseudogymnoascus verrucosus</name>
    <dbReference type="NCBI Taxonomy" id="342668"/>
    <lineage>
        <taxon>Eukaryota</taxon>
        <taxon>Fungi</taxon>
        <taxon>Dikarya</taxon>
        <taxon>Ascomycota</taxon>
        <taxon>Pezizomycotina</taxon>
        <taxon>Leotiomycetes</taxon>
        <taxon>Thelebolales</taxon>
        <taxon>Thelebolaceae</taxon>
        <taxon>Pseudogymnoascus</taxon>
    </lineage>
</organism>
<proteinExistence type="predicted"/>
<reference evidence="2 3" key="1">
    <citation type="submission" date="2016-03" db="EMBL/GenBank/DDBJ databases">
        <title>Comparative genomics of Pseudogymnoascus destructans, the fungus causing white-nose syndrome of bats.</title>
        <authorList>
            <person name="Palmer J.M."/>
            <person name="Drees K.P."/>
            <person name="Foster J.T."/>
            <person name="Lindner D.L."/>
        </authorList>
    </citation>
    <scope>NUCLEOTIDE SEQUENCE [LARGE SCALE GENOMIC DNA]</scope>
    <source>
        <strain evidence="2 3">UAMH 10579</strain>
    </source>
</reference>
<dbReference type="RefSeq" id="XP_018130835.1">
    <property type="nucleotide sequence ID" value="XM_018274367.1"/>
</dbReference>
<evidence type="ECO:0000256" key="1">
    <source>
        <dbReference type="SAM" id="MobiDB-lite"/>
    </source>
</evidence>
<name>A0A1B8GMN7_9PEZI</name>